<reference evidence="3" key="1">
    <citation type="journal article" date="2016" name="Nature">
        <title>The genome of the seagrass Zostera marina reveals angiosperm adaptation to the sea.</title>
        <authorList>
            <person name="Olsen J.L."/>
            <person name="Rouze P."/>
            <person name="Verhelst B."/>
            <person name="Lin Y.-C."/>
            <person name="Bayer T."/>
            <person name="Collen J."/>
            <person name="Dattolo E."/>
            <person name="De Paoli E."/>
            <person name="Dittami S."/>
            <person name="Maumus F."/>
            <person name="Michel G."/>
            <person name="Kersting A."/>
            <person name="Lauritano C."/>
            <person name="Lohaus R."/>
            <person name="Toepel M."/>
            <person name="Tonon T."/>
            <person name="Vanneste K."/>
            <person name="Amirebrahimi M."/>
            <person name="Brakel J."/>
            <person name="Bostroem C."/>
            <person name="Chovatia M."/>
            <person name="Grimwood J."/>
            <person name="Jenkins J.W."/>
            <person name="Jueterbock A."/>
            <person name="Mraz A."/>
            <person name="Stam W.T."/>
            <person name="Tice H."/>
            <person name="Bornberg-Bauer E."/>
            <person name="Green P.J."/>
            <person name="Pearson G.A."/>
            <person name="Procaccini G."/>
            <person name="Duarte C.M."/>
            <person name="Schmutz J."/>
            <person name="Reusch T.B.H."/>
            <person name="Van de Peer Y."/>
        </authorList>
    </citation>
    <scope>NUCLEOTIDE SEQUENCE [LARGE SCALE GENOMIC DNA]</scope>
    <source>
        <strain evidence="3">cv. Finnish</strain>
    </source>
</reference>
<dbReference type="Proteomes" id="UP000036987">
    <property type="component" value="Unassembled WGS sequence"/>
</dbReference>
<dbReference type="AlphaFoldDB" id="A0A0K9NKX5"/>
<evidence type="ECO:0000259" key="1">
    <source>
        <dbReference type="Pfam" id="PF03101"/>
    </source>
</evidence>
<keyword evidence="3" id="KW-1185">Reference proteome</keyword>
<evidence type="ECO:0000313" key="2">
    <source>
        <dbReference type="EMBL" id="KMZ57426.1"/>
    </source>
</evidence>
<comment type="caution">
    <text evidence="2">The sequence shown here is derived from an EMBL/GenBank/DDBJ whole genome shotgun (WGS) entry which is preliminary data.</text>
</comment>
<accession>A0A0K9NKX5</accession>
<dbReference type="PANTHER" id="PTHR47718:SF7">
    <property type="entry name" value="PROTEIN FAR1-RELATED SEQUENCE"/>
    <property type="match status" value="1"/>
</dbReference>
<dbReference type="OrthoDB" id="128308at2759"/>
<gene>
    <name evidence="2" type="ORF">ZOSMA_86G00620</name>
</gene>
<dbReference type="Pfam" id="PF03101">
    <property type="entry name" value="FAR1"/>
    <property type="match status" value="1"/>
</dbReference>
<dbReference type="EMBL" id="LFYR01002072">
    <property type="protein sequence ID" value="KMZ57426.1"/>
    <property type="molecule type" value="Genomic_DNA"/>
</dbReference>
<evidence type="ECO:0000313" key="3">
    <source>
        <dbReference type="Proteomes" id="UP000036987"/>
    </source>
</evidence>
<protein>
    <recommendedName>
        <fullName evidence="1">FAR1 domain-containing protein</fullName>
    </recommendedName>
</protein>
<dbReference type="PANTHER" id="PTHR47718">
    <property type="entry name" value="OS01G0519700 PROTEIN"/>
    <property type="match status" value="1"/>
</dbReference>
<proteinExistence type="predicted"/>
<dbReference type="InterPro" id="IPR004330">
    <property type="entry name" value="FAR1_DNA_bnd_dom"/>
</dbReference>
<organism evidence="2 3">
    <name type="scientific">Zostera marina</name>
    <name type="common">Eelgrass</name>
    <dbReference type="NCBI Taxonomy" id="29655"/>
    <lineage>
        <taxon>Eukaryota</taxon>
        <taxon>Viridiplantae</taxon>
        <taxon>Streptophyta</taxon>
        <taxon>Embryophyta</taxon>
        <taxon>Tracheophyta</taxon>
        <taxon>Spermatophyta</taxon>
        <taxon>Magnoliopsida</taxon>
        <taxon>Liliopsida</taxon>
        <taxon>Zosteraceae</taxon>
        <taxon>Zostera</taxon>
    </lineage>
</organism>
<feature type="domain" description="FAR1" evidence="1">
    <location>
        <begin position="107"/>
        <end position="198"/>
    </location>
</feature>
<sequence>MIYGTAKIPNSMNYQFNSPHCQTNVNPIASNVNVSTSLDPDIVHNTFFDSEYVQSASADIRESSAQIRANSANVSSGTAKTPDIHFKRKSSSPGEVFPSYENTVQSYYDFASFIGFSVRLGSTKNILDKEIGQKILVIKRLLCSKQGSPILILPPTNGTRRKNGVSKCGCLASIKFKRIGRSDNWVTDSVNFDHNHTFTTPSKIRYLPINRSISHTSKLLFSSLAEVNVPVSQQAAYFSNQLGGPQNMGCMTLNINNMVRDDHIDLKNYDVYLIVEEFEMKKLENRDFFYDLVKDDCRLKHFF</sequence>
<name>A0A0K9NKX5_ZOSMR</name>